<evidence type="ECO:0000259" key="11">
    <source>
        <dbReference type="PROSITE" id="PS50929"/>
    </source>
</evidence>
<gene>
    <name evidence="12" type="ORF">KIMC2_12950</name>
</gene>
<dbReference type="InterPro" id="IPR036640">
    <property type="entry name" value="ABC1_TM_sf"/>
</dbReference>
<dbReference type="PANTHER" id="PTHR43394">
    <property type="entry name" value="ATP-DEPENDENT PERMEASE MDL1, MITOCHONDRIAL"/>
    <property type="match status" value="1"/>
</dbReference>
<evidence type="ECO:0000256" key="6">
    <source>
        <dbReference type="ARBA" id="ARBA00022840"/>
    </source>
</evidence>
<dbReference type="GO" id="GO:0016887">
    <property type="term" value="F:ATP hydrolysis activity"/>
    <property type="evidence" value="ECO:0007669"/>
    <property type="project" value="InterPro"/>
</dbReference>
<keyword evidence="4 9" id="KW-0812">Transmembrane</keyword>
<name>A0AAU9DSP5_9LACO</name>
<dbReference type="InterPro" id="IPR003439">
    <property type="entry name" value="ABC_transporter-like_ATP-bd"/>
</dbReference>
<evidence type="ECO:0000256" key="4">
    <source>
        <dbReference type="ARBA" id="ARBA00022692"/>
    </source>
</evidence>
<sequence>MKSLSLILKKYWLDITIAIIMIVIATFSTLFQPTLMKDVFSAILNNNHNQLKQLGIFLIFLAVLGLTAGVVNTIFAARVAQNVAYDLRDKQYRKIQNFSFSNIEKFTPGNLVVRMTNDVTQVQNLIMMFLQTIFRAPIMFFGALVFAIITIPQFWWIIAVVVSMIVIVSAYAFFRMEKFFNITQQLVDKVNGIARESLMGIRVIKSFVQEDQQINKFEETSDQLTDVNIKTGNLFSFLIPLFFLFANLAITGSIFLVGFMVTKDSTLVARIASFVNYLFQIMFAIVMAGFTITFASRGLVSIRRIDEVFKTQSDLVYQNDEPQEFDGSIEFDQVSFTYPGDLNPILKNISFDIKPREMIGIVGATGSGKSTLAQLIARIYDPTEGVVKVGGHDLRAVSETSLRQNVSLVLQKPILFSGTVADNLRQGKSNASVDEMKKAAEISQAAEFINNLPNKFESKVEERSANFSGGQKQRLSIARGVIGEPKVLILDDSTSALDAKSEKKVKDALNRELKNTTKIIISEKISSVINADRIIVLDHGKVSGIGSHQDLVKTNQVYQEIYATQKALQGEV</sequence>
<dbReference type="SMART" id="SM00382">
    <property type="entry name" value="AAA"/>
    <property type="match status" value="1"/>
</dbReference>
<evidence type="ECO:0000256" key="3">
    <source>
        <dbReference type="ARBA" id="ARBA00022475"/>
    </source>
</evidence>
<protein>
    <submittedName>
        <fullName evidence="12">ABC transporter ATP-binding protein</fullName>
    </submittedName>
</protein>
<dbReference type="Gene3D" id="1.20.1560.10">
    <property type="entry name" value="ABC transporter type 1, transmembrane domain"/>
    <property type="match status" value="1"/>
</dbReference>
<dbReference type="InterPro" id="IPR011527">
    <property type="entry name" value="ABC1_TM_dom"/>
</dbReference>
<dbReference type="InterPro" id="IPR027417">
    <property type="entry name" value="P-loop_NTPase"/>
</dbReference>
<keyword evidence="7 9" id="KW-1133">Transmembrane helix</keyword>
<dbReference type="Pfam" id="PF00005">
    <property type="entry name" value="ABC_tran"/>
    <property type="match status" value="1"/>
</dbReference>
<dbReference type="InterPro" id="IPR039421">
    <property type="entry name" value="Type_1_exporter"/>
</dbReference>
<organism evidence="12 13">
    <name type="scientific">Xylocopilactobacillus apis</name>
    <dbReference type="NCBI Taxonomy" id="2932183"/>
    <lineage>
        <taxon>Bacteria</taxon>
        <taxon>Bacillati</taxon>
        <taxon>Bacillota</taxon>
        <taxon>Bacilli</taxon>
        <taxon>Lactobacillales</taxon>
        <taxon>Lactobacillaceae</taxon>
        <taxon>Xylocopilactobacillus</taxon>
    </lineage>
</organism>
<feature type="transmembrane region" description="Helical" evidence="9">
    <location>
        <begin position="154"/>
        <end position="174"/>
    </location>
</feature>
<dbReference type="SUPFAM" id="SSF90123">
    <property type="entry name" value="ABC transporter transmembrane region"/>
    <property type="match status" value="1"/>
</dbReference>
<proteinExistence type="predicted"/>
<evidence type="ECO:0000256" key="9">
    <source>
        <dbReference type="SAM" id="Phobius"/>
    </source>
</evidence>
<feature type="domain" description="ABC transmembrane type-1" evidence="11">
    <location>
        <begin position="17"/>
        <end position="297"/>
    </location>
</feature>
<evidence type="ECO:0000259" key="10">
    <source>
        <dbReference type="PROSITE" id="PS50893"/>
    </source>
</evidence>
<dbReference type="SUPFAM" id="SSF52540">
    <property type="entry name" value="P-loop containing nucleoside triphosphate hydrolases"/>
    <property type="match status" value="1"/>
</dbReference>
<evidence type="ECO:0000313" key="13">
    <source>
        <dbReference type="Proteomes" id="UP001321804"/>
    </source>
</evidence>
<keyword evidence="8 9" id="KW-0472">Membrane</keyword>
<keyword evidence="5" id="KW-0547">Nucleotide-binding</keyword>
<dbReference type="CDD" id="cd18548">
    <property type="entry name" value="ABC_6TM_Tm287_like"/>
    <property type="match status" value="1"/>
</dbReference>
<dbReference type="PROSITE" id="PS50893">
    <property type="entry name" value="ABC_TRANSPORTER_2"/>
    <property type="match status" value="1"/>
</dbReference>
<dbReference type="GO" id="GO:0005886">
    <property type="term" value="C:plasma membrane"/>
    <property type="evidence" value="ECO:0007669"/>
    <property type="project" value="UniProtKB-SubCell"/>
</dbReference>
<evidence type="ECO:0000256" key="8">
    <source>
        <dbReference type="ARBA" id="ARBA00023136"/>
    </source>
</evidence>
<dbReference type="FunFam" id="3.40.50.300:FF:000221">
    <property type="entry name" value="Multidrug ABC transporter ATP-binding protein"/>
    <property type="match status" value="1"/>
</dbReference>
<feature type="transmembrane region" description="Helical" evidence="9">
    <location>
        <begin position="12"/>
        <end position="34"/>
    </location>
</feature>
<keyword evidence="2" id="KW-0813">Transport</keyword>
<dbReference type="InterPro" id="IPR003593">
    <property type="entry name" value="AAA+_ATPase"/>
</dbReference>
<dbReference type="PROSITE" id="PS50929">
    <property type="entry name" value="ABC_TM1F"/>
    <property type="match status" value="1"/>
</dbReference>
<keyword evidence="13" id="KW-1185">Reference proteome</keyword>
<keyword evidence="3" id="KW-1003">Cell membrane</keyword>
<evidence type="ECO:0000256" key="5">
    <source>
        <dbReference type="ARBA" id="ARBA00022741"/>
    </source>
</evidence>
<feature type="transmembrane region" description="Helical" evidence="9">
    <location>
        <begin position="237"/>
        <end position="262"/>
    </location>
</feature>
<feature type="transmembrane region" description="Helical" evidence="9">
    <location>
        <begin position="274"/>
        <end position="295"/>
    </location>
</feature>
<dbReference type="GO" id="GO:0005524">
    <property type="term" value="F:ATP binding"/>
    <property type="evidence" value="ECO:0007669"/>
    <property type="project" value="UniProtKB-KW"/>
</dbReference>
<dbReference type="PROSITE" id="PS00211">
    <property type="entry name" value="ABC_TRANSPORTER_1"/>
    <property type="match status" value="1"/>
</dbReference>
<dbReference type="PANTHER" id="PTHR43394:SF1">
    <property type="entry name" value="ATP-BINDING CASSETTE SUB-FAMILY B MEMBER 10, MITOCHONDRIAL"/>
    <property type="match status" value="1"/>
</dbReference>
<evidence type="ECO:0000256" key="2">
    <source>
        <dbReference type="ARBA" id="ARBA00022448"/>
    </source>
</evidence>
<evidence type="ECO:0000256" key="7">
    <source>
        <dbReference type="ARBA" id="ARBA00022989"/>
    </source>
</evidence>
<evidence type="ECO:0000256" key="1">
    <source>
        <dbReference type="ARBA" id="ARBA00004651"/>
    </source>
</evidence>
<dbReference type="AlphaFoldDB" id="A0AAU9DSP5"/>
<dbReference type="EMBL" id="AP026801">
    <property type="protein sequence ID" value="BDR56733.1"/>
    <property type="molecule type" value="Genomic_DNA"/>
</dbReference>
<feature type="domain" description="ABC transporter" evidence="10">
    <location>
        <begin position="329"/>
        <end position="564"/>
    </location>
</feature>
<reference evidence="12 13" key="1">
    <citation type="journal article" date="2023" name="Microbiol. Spectr.">
        <title>Symbiosis of Carpenter Bees with Uncharacterized Lactic Acid Bacteria Showing NAD Auxotrophy.</title>
        <authorList>
            <person name="Kawasaki S."/>
            <person name="Ozawa K."/>
            <person name="Mori T."/>
            <person name="Yamamoto A."/>
            <person name="Ito M."/>
            <person name="Ohkuma M."/>
            <person name="Sakamoto M."/>
            <person name="Matsutani M."/>
        </authorList>
    </citation>
    <scope>NUCLEOTIDE SEQUENCE [LARGE SCALE GENOMIC DNA]</scope>
    <source>
        <strain evidence="12 13">KimC2</strain>
    </source>
</reference>
<dbReference type="KEGG" id="xak:KIMC2_12950"/>
<comment type="subcellular location">
    <subcellularLocation>
        <location evidence="1">Cell membrane</location>
        <topology evidence="1">Multi-pass membrane protein</topology>
    </subcellularLocation>
</comment>
<evidence type="ECO:0000313" key="12">
    <source>
        <dbReference type="EMBL" id="BDR56733.1"/>
    </source>
</evidence>
<feature type="transmembrane region" description="Helical" evidence="9">
    <location>
        <begin position="54"/>
        <end position="80"/>
    </location>
</feature>
<feature type="transmembrane region" description="Helical" evidence="9">
    <location>
        <begin position="125"/>
        <end position="148"/>
    </location>
</feature>
<keyword evidence="6 12" id="KW-0067">ATP-binding</keyword>
<dbReference type="Pfam" id="PF00664">
    <property type="entry name" value="ABC_membrane"/>
    <property type="match status" value="1"/>
</dbReference>
<accession>A0AAU9DSP5</accession>
<dbReference type="Proteomes" id="UP001321804">
    <property type="component" value="Chromosome"/>
</dbReference>
<dbReference type="GO" id="GO:0015421">
    <property type="term" value="F:ABC-type oligopeptide transporter activity"/>
    <property type="evidence" value="ECO:0007669"/>
    <property type="project" value="TreeGrafter"/>
</dbReference>
<dbReference type="InterPro" id="IPR017871">
    <property type="entry name" value="ABC_transporter-like_CS"/>
</dbReference>
<dbReference type="Gene3D" id="3.40.50.300">
    <property type="entry name" value="P-loop containing nucleotide triphosphate hydrolases"/>
    <property type="match status" value="1"/>
</dbReference>